<protein>
    <recommendedName>
        <fullName evidence="11">Transcriptional regulator WhiB</fullName>
    </recommendedName>
</protein>
<comment type="similarity">
    <text evidence="2 11">Belongs to the WhiB family.</text>
</comment>
<dbReference type="GO" id="GO:0035731">
    <property type="term" value="F:dinitrosyl-iron complex binding"/>
    <property type="evidence" value="ECO:0007669"/>
    <property type="project" value="UniProtKB-UniRule"/>
</dbReference>
<dbReference type="GO" id="GO:0051539">
    <property type="term" value="F:4 iron, 4 sulfur cluster binding"/>
    <property type="evidence" value="ECO:0007669"/>
    <property type="project" value="UniProtKB-UniRule"/>
</dbReference>
<evidence type="ECO:0000256" key="8">
    <source>
        <dbReference type="ARBA" id="ARBA00023125"/>
    </source>
</evidence>
<dbReference type="InterPro" id="IPR034768">
    <property type="entry name" value="4FE4S_WBL"/>
</dbReference>
<feature type="domain" description="4Fe-4S Wbl-type" evidence="13">
    <location>
        <begin position="8"/>
        <end position="70"/>
    </location>
</feature>
<dbReference type="PANTHER" id="PTHR38839:SF6">
    <property type="entry name" value="TRANSCRIPTIONAL REGULATOR WHIB1"/>
    <property type="match status" value="1"/>
</dbReference>
<evidence type="ECO:0000256" key="10">
    <source>
        <dbReference type="ARBA" id="ARBA00023163"/>
    </source>
</evidence>
<keyword evidence="11" id="KW-0963">Cytoplasm</keyword>
<dbReference type="GO" id="GO:0047134">
    <property type="term" value="F:protein-disulfide reductase [NAD(P)H] activity"/>
    <property type="evidence" value="ECO:0007669"/>
    <property type="project" value="TreeGrafter"/>
</dbReference>
<comment type="subcellular location">
    <subcellularLocation>
        <location evidence="1 11">Cytoplasm</location>
    </subcellularLocation>
</comment>
<feature type="region of interest" description="Disordered" evidence="12">
    <location>
        <begin position="62"/>
        <end position="86"/>
    </location>
</feature>
<keyword evidence="15" id="KW-1185">Reference proteome</keyword>
<comment type="cofactor">
    <cofactor evidence="11">
        <name>[4Fe-4S] cluster</name>
        <dbReference type="ChEBI" id="CHEBI:49883"/>
    </cofactor>
    <text evidence="11">Binds 1 [4Fe-4S] cluster per subunit. Following nitrosylation of the [4Fe-4S] cluster binds 1 [4Fe-8(NO)] cluster per subunit.</text>
</comment>
<sequence length="86" mass="9959">MDWKLDAACQGEDPERFFPVGHSGSALLQEQQAKDVCRRCPVVEQCLAWAMDTRQEFGVWGGRNEDERRSMRRRAARQTRTDTSRS</sequence>
<evidence type="ECO:0000256" key="5">
    <source>
        <dbReference type="ARBA" id="ARBA00023004"/>
    </source>
</evidence>
<dbReference type="GO" id="GO:0045892">
    <property type="term" value="P:negative regulation of DNA-templated transcription"/>
    <property type="evidence" value="ECO:0007669"/>
    <property type="project" value="TreeGrafter"/>
</dbReference>
<comment type="PTM">
    <text evidence="11">Upon Fe-S cluster removal intramolecular disulfide bonds are formed.</text>
</comment>
<dbReference type="RefSeq" id="WP_093717285.1">
    <property type="nucleotide sequence ID" value="NZ_FONG01000028.1"/>
</dbReference>
<evidence type="ECO:0000256" key="1">
    <source>
        <dbReference type="ARBA" id="ARBA00004496"/>
    </source>
</evidence>
<evidence type="ECO:0000256" key="11">
    <source>
        <dbReference type="HAMAP-Rule" id="MF_01479"/>
    </source>
</evidence>
<keyword evidence="10 11" id="KW-0804">Transcription</keyword>
<evidence type="ECO:0000259" key="13">
    <source>
        <dbReference type="PROSITE" id="PS51674"/>
    </source>
</evidence>
<keyword evidence="6 11" id="KW-0411">Iron-sulfur</keyword>
<dbReference type="GO" id="GO:0045454">
    <property type="term" value="P:cell redox homeostasis"/>
    <property type="evidence" value="ECO:0007669"/>
    <property type="project" value="TreeGrafter"/>
</dbReference>
<keyword evidence="3 11" id="KW-0004">4Fe-4S</keyword>
<dbReference type="PROSITE" id="PS51674">
    <property type="entry name" value="4FE4S_WBL"/>
    <property type="match status" value="1"/>
</dbReference>
<dbReference type="GO" id="GO:0046872">
    <property type="term" value="F:metal ion binding"/>
    <property type="evidence" value="ECO:0007669"/>
    <property type="project" value="UniProtKB-KW"/>
</dbReference>
<dbReference type="AlphaFoldDB" id="A0A1I2LGZ8"/>
<keyword evidence="4 11" id="KW-0479">Metal-binding</keyword>
<dbReference type="InterPro" id="IPR003482">
    <property type="entry name" value="Whib"/>
</dbReference>
<evidence type="ECO:0000313" key="15">
    <source>
        <dbReference type="Proteomes" id="UP000199323"/>
    </source>
</evidence>
<keyword evidence="7 11" id="KW-0805">Transcription regulation</keyword>
<proteinExistence type="inferred from homology"/>
<dbReference type="PANTHER" id="PTHR38839">
    <property type="entry name" value="TRANSCRIPTIONAL REGULATOR WHID-RELATED"/>
    <property type="match status" value="1"/>
</dbReference>
<evidence type="ECO:0000256" key="7">
    <source>
        <dbReference type="ARBA" id="ARBA00023015"/>
    </source>
</evidence>
<accession>A0A1I2LGZ8</accession>
<feature type="binding site" evidence="11">
    <location>
        <position position="9"/>
    </location>
    <ligand>
        <name>[4Fe-4S] cluster</name>
        <dbReference type="ChEBI" id="CHEBI:49883"/>
    </ligand>
</feature>
<feature type="binding site" evidence="11">
    <location>
        <position position="37"/>
    </location>
    <ligand>
        <name>[4Fe-4S] cluster</name>
        <dbReference type="ChEBI" id="CHEBI:49883"/>
    </ligand>
</feature>
<dbReference type="HAMAP" id="MF_01479">
    <property type="entry name" value="WhiB"/>
    <property type="match status" value="1"/>
</dbReference>
<evidence type="ECO:0000256" key="12">
    <source>
        <dbReference type="SAM" id="MobiDB-lite"/>
    </source>
</evidence>
<organism evidence="14 15">
    <name type="scientific">Actinacidiphila alni</name>
    <dbReference type="NCBI Taxonomy" id="380248"/>
    <lineage>
        <taxon>Bacteria</taxon>
        <taxon>Bacillati</taxon>
        <taxon>Actinomycetota</taxon>
        <taxon>Actinomycetes</taxon>
        <taxon>Kitasatosporales</taxon>
        <taxon>Streptomycetaceae</taxon>
        <taxon>Actinacidiphila</taxon>
    </lineage>
</organism>
<evidence type="ECO:0000256" key="9">
    <source>
        <dbReference type="ARBA" id="ARBA00023157"/>
    </source>
</evidence>
<dbReference type="GO" id="GO:0003677">
    <property type="term" value="F:DNA binding"/>
    <property type="evidence" value="ECO:0007669"/>
    <property type="project" value="UniProtKB-UniRule"/>
</dbReference>
<dbReference type="GO" id="GO:0005737">
    <property type="term" value="C:cytoplasm"/>
    <property type="evidence" value="ECO:0007669"/>
    <property type="project" value="UniProtKB-SubCell"/>
</dbReference>
<comment type="function">
    <text evidence="11">Acts as a transcriptional regulator. Probably redox-responsive. The apo- but not holo-form probably binds DNA.</text>
</comment>
<gene>
    <name evidence="11" type="primary">whiB</name>
    <name evidence="14" type="ORF">SAMN05216251_12811</name>
</gene>
<keyword evidence="8 11" id="KW-0238">DNA-binding</keyword>
<evidence type="ECO:0000256" key="2">
    <source>
        <dbReference type="ARBA" id="ARBA00006597"/>
    </source>
</evidence>
<evidence type="ECO:0000256" key="6">
    <source>
        <dbReference type="ARBA" id="ARBA00023014"/>
    </source>
</evidence>
<comment type="PTM">
    <text evidence="11">The Fe-S cluster can be nitrosylated by nitric oxide (NO).</text>
</comment>
<name>A0A1I2LGZ8_9ACTN</name>
<evidence type="ECO:0000256" key="4">
    <source>
        <dbReference type="ARBA" id="ARBA00022723"/>
    </source>
</evidence>
<evidence type="ECO:0000313" key="14">
    <source>
        <dbReference type="EMBL" id="SFF76737.1"/>
    </source>
</evidence>
<keyword evidence="5 11" id="KW-0408">Iron</keyword>
<dbReference type="STRING" id="380248.SAMN05216251_12811"/>
<feature type="binding site" evidence="11">
    <location>
        <position position="40"/>
    </location>
    <ligand>
        <name>[4Fe-4S] cluster</name>
        <dbReference type="ChEBI" id="CHEBI:49883"/>
    </ligand>
</feature>
<keyword evidence="9 11" id="KW-1015">Disulfide bond</keyword>
<dbReference type="OrthoDB" id="8104048at2"/>
<feature type="binding site" evidence="11">
    <location>
        <position position="46"/>
    </location>
    <ligand>
        <name>[4Fe-4S] cluster</name>
        <dbReference type="ChEBI" id="CHEBI:49883"/>
    </ligand>
</feature>
<dbReference type="EMBL" id="FONG01000028">
    <property type="protein sequence ID" value="SFF76737.1"/>
    <property type="molecule type" value="Genomic_DNA"/>
</dbReference>
<dbReference type="Pfam" id="PF02467">
    <property type="entry name" value="Whib"/>
    <property type="match status" value="1"/>
</dbReference>
<dbReference type="Proteomes" id="UP000199323">
    <property type="component" value="Unassembled WGS sequence"/>
</dbReference>
<reference evidence="14 15" key="1">
    <citation type="submission" date="2016-10" db="EMBL/GenBank/DDBJ databases">
        <authorList>
            <person name="de Groot N.N."/>
        </authorList>
    </citation>
    <scope>NUCLEOTIDE SEQUENCE [LARGE SCALE GENOMIC DNA]</scope>
    <source>
        <strain evidence="14 15">CGMCC 4.3510</strain>
    </source>
</reference>
<evidence type="ECO:0000256" key="3">
    <source>
        <dbReference type="ARBA" id="ARBA00022485"/>
    </source>
</evidence>